<keyword evidence="4" id="KW-0805">Transcription regulation</keyword>
<sequence>MRVGGFSSETLPLNRMKNSKFINGDVILDGLANRFKRWPYSRDVSAFQPIRGHMKRFLSPNSMRFRGNHRRRSSVSISVPFNTNRIVNDVLNPPKWRNELSKFDLDEHPQWPVRQGGRSGTNDSATVYCLFVTRLSHSFLQKLYYSGKTGRGGRGGRAPRNTTQFLVADCEERELEGKMKSMRDSDEFPFCEPSGSSDDMRKEEELMHREFTEQYNEVTAARIGTMTKDEVTEEVLTLQGTVELLDHTVHKLEKENDQLRRELGHFFPLFQNNSASESEGSNFENDAYLSNKPDNSCVDDEVSSSSDYAHITREEGRVDECETATLPT</sequence>
<comment type="subcellular location">
    <subcellularLocation>
        <location evidence="1">Nucleus</location>
    </subcellularLocation>
</comment>
<feature type="region of interest" description="Disordered" evidence="8">
    <location>
        <begin position="274"/>
        <end position="328"/>
    </location>
</feature>
<dbReference type="OrthoDB" id="10058500at2759"/>
<dbReference type="InterPro" id="IPR024872">
    <property type="entry name" value="HEXIM"/>
</dbReference>
<dbReference type="GO" id="GO:0005654">
    <property type="term" value="C:nucleoplasm"/>
    <property type="evidence" value="ECO:0007669"/>
    <property type="project" value="TreeGrafter"/>
</dbReference>
<protein>
    <submittedName>
        <fullName evidence="12">t-SNARE coiled-coil homology domain-containing protein</fullName>
    </submittedName>
</protein>
<evidence type="ECO:0000256" key="3">
    <source>
        <dbReference type="ARBA" id="ARBA00022491"/>
    </source>
</evidence>
<dbReference type="GO" id="GO:0005737">
    <property type="term" value="C:cytoplasm"/>
    <property type="evidence" value="ECO:0007669"/>
    <property type="project" value="InterPro"/>
</dbReference>
<keyword evidence="3" id="KW-0678">Repressor</keyword>
<evidence type="ECO:0000256" key="5">
    <source>
        <dbReference type="ARBA" id="ARBA00023054"/>
    </source>
</evidence>
<evidence type="ECO:0000256" key="6">
    <source>
        <dbReference type="ARBA" id="ARBA00023163"/>
    </source>
</evidence>
<comment type="similarity">
    <text evidence="2">Belongs to the HEXIM family.</text>
</comment>
<proteinExistence type="inferred from homology"/>
<keyword evidence="7" id="KW-0539">Nucleus</keyword>
<dbReference type="PANTHER" id="PTHR13469:SF8">
    <property type="entry name" value="HEXIM P-TEFB COMPLEX SUBUNIT 1"/>
    <property type="match status" value="1"/>
</dbReference>
<keyword evidence="6" id="KW-0804">Transcription</keyword>
<dbReference type="Proteomes" id="UP000274756">
    <property type="component" value="Unassembled WGS sequence"/>
</dbReference>
<reference evidence="12" key="1">
    <citation type="submission" date="2017-02" db="UniProtKB">
        <authorList>
            <consortium name="WormBaseParasite"/>
        </authorList>
    </citation>
    <scope>IDENTIFICATION</scope>
</reference>
<accession>A0A0N4UPN2</accession>
<dbReference type="AlphaFoldDB" id="A0A0N4UPN2"/>
<keyword evidence="5" id="KW-0175">Coiled coil</keyword>
<feature type="compositionally biased region" description="Polar residues" evidence="8">
    <location>
        <begin position="274"/>
        <end position="284"/>
    </location>
</feature>
<dbReference type="GO" id="GO:0097322">
    <property type="term" value="F:7SK snRNA binding"/>
    <property type="evidence" value="ECO:0007669"/>
    <property type="project" value="TreeGrafter"/>
</dbReference>
<dbReference type="GO" id="GO:0000122">
    <property type="term" value="P:negative regulation of transcription by RNA polymerase II"/>
    <property type="evidence" value="ECO:0007669"/>
    <property type="project" value="InterPro"/>
</dbReference>
<evidence type="ECO:0000313" key="9">
    <source>
        <dbReference type="EMBL" id="VDN53501.1"/>
    </source>
</evidence>
<evidence type="ECO:0000256" key="2">
    <source>
        <dbReference type="ARBA" id="ARBA00008409"/>
    </source>
</evidence>
<gene>
    <name evidence="9" type="ORF">DME_LOCUS3474</name>
</gene>
<feature type="compositionally biased region" description="Basic and acidic residues" evidence="8">
    <location>
        <begin position="310"/>
        <end position="320"/>
    </location>
</feature>
<evidence type="ECO:0000313" key="12">
    <source>
        <dbReference type="WBParaSite" id="DME_0000992601-mRNA-1"/>
    </source>
</evidence>
<evidence type="ECO:0000256" key="1">
    <source>
        <dbReference type="ARBA" id="ARBA00004123"/>
    </source>
</evidence>
<evidence type="ECO:0000256" key="4">
    <source>
        <dbReference type="ARBA" id="ARBA00023015"/>
    </source>
</evidence>
<dbReference type="GO" id="GO:0004861">
    <property type="term" value="F:cyclin-dependent protein serine/threonine kinase inhibitor activity"/>
    <property type="evidence" value="ECO:0007669"/>
    <property type="project" value="InterPro"/>
</dbReference>
<dbReference type="Gene3D" id="6.10.250.2910">
    <property type="match status" value="1"/>
</dbReference>
<evidence type="ECO:0000256" key="7">
    <source>
        <dbReference type="ARBA" id="ARBA00023242"/>
    </source>
</evidence>
<reference evidence="9 11" key="2">
    <citation type="submission" date="2018-11" db="EMBL/GenBank/DDBJ databases">
        <authorList>
            <consortium name="Pathogen Informatics"/>
        </authorList>
    </citation>
    <scope>NUCLEOTIDE SEQUENCE [LARGE SCALE GENOMIC DNA]</scope>
</reference>
<dbReference type="Pfam" id="PF15313">
    <property type="entry name" value="HEXIM"/>
    <property type="match status" value="1"/>
</dbReference>
<name>A0A0N4UPN2_DRAME</name>
<evidence type="ECO:0000313" key="11">
    <source>
        <dbReference type="Proteomes" id="UP000274756"/>
    </source>
</evidence>
<dbReference type="Proteomes" id="UP000038040">
    <property type="component" value="Unplaced"/>
</dbReference>
<dbReference type="EMBL" id="UYYG01000137">
    <property type="protein sequence ID" value="VDN53501.1"/>
    <property type="molecule type" value="Genomic_DNA"/>
</dbReference>
<evidence type="ECO:0000313" key="10">
    <source>
        <dbReference type="Proteomes" id="UP000038040"/>
    </source>
</evidence>
<organism evidence="10 12">
    <name type="scientific">Dracunculus medinensis</name>
    <name type="common">Guinea worm</name>
    <dbReference type="NCBI Taxonomy" id="318479"/>
    <lineage>
        <taxon>Eukaryota</taxon>
        <taxon>Metazoa</taxon>
        <taxon>Ecdysozoa</taxon>
        <taxon>Nematoda</taxon>
        <taxon>Chromadorea</taxon>
        <taxon>Rhabditida</taxon>
        <taxon>Spirurina</taxon>
        <taxon>Dracunculoidea</taxon>
        <taxon>Dracunculidae</taxon>
        <taxon>Dracunculus</taxon>
    </lineage>
</organism>
<keyword evidence="11" id="KW-1185">Reference proteome</keyword>
<dbReference type="WBParaSite" id="DME_0000992601-mRNA-1">
    <property type="protein sequence ID" value="DME_0000992601-mRNA-1"/>
    <property type="gene ID" value="DME_0000992601"/>
</dbReference>
<evidence type="ECO:0000256" key="8">
    <source>
        <dbReference type="SAM" id="MobiDB-lite"/>
    </source>
</evidence>
<dbReference type="PANTHER" id="PTHR13469">
    <property type="entry name" value="HEXAMETHYLENE BISACETAMIDE INDUCIBLE 1"/>
    <property type="match status" value="1"/>
</dbReference>